<evidence type="ECO:0000259" key="12">
    <source>
        <dbReference type="Pfam" id="PF01514"/>
    </source>
</evidence>
<dbReference type="InterPro" id="IPR000067">
    <property type="entry name" value="FlgMring_FliF"/>
</dbReference>
<feature type="transmembrane region" description="Helical" evidence="11">
    <location>
        <begin position="21"/>
        <end position="42"/>
    </location>
</feature>
<dbReference type="GO" id="GO:0071973">
    <property type="term" value="P:bacterial-type flagellum-dependent cell motility"/>
    <property type="evidence" value="ECO:0007669"/>
    <property type="project" value="InterPro"/>
</dbReference>
<dbReference type="Proteomes" id="UP001056429">
    <property type="component" value="Unassembled WGS sequence"/>
</dbReference>
<comment type="function">
    <text evidence="9">The M ring may be actively involved in energy transduction.</text>
</comment>
<dbReference type="GO" id="GO:0009431">
    <property type="term" value="C:bacterial-type flagellum basal body, MS ring"/>
    <property type="evidence" value="ECO:0007669"/>
    <property type="project" value="InterPro"/>
</dbReference>
<keyword evidence="14" id="KW-0282">Flagellum</keyword>
<evidence type="ECO:0000313" key="14">
    <source>
        <dbReference type="EMBL" id="MCM1992646.1"/>
    </source>
</evidence>
<comment type="subcellular location">
    <subcellularLocation>
        <location evidence="1 9">Bacterial flagellum basal body</location>
    </subcellularLocation>
    <subcellularLocation>
        <location evidence="2">Cell membrane</location>
        <topology evidence="2">Multi-pass membrane protein</topology>
    </subcellularLocation>
</comment>
<accession>A0A9J6P9V5</accession>
<dbReference type="Gene3D" id="3.30.300.30">
    <property type="match status" value="1"/>
</dbReference>
<comment type="caution">
    <text evidence="14">The sequence shown here is derived from an EMBL/GenBank/DDBJ whole genome shotgun (WGS) entry which is preliminary data.</text>
</comment>
<evidence type="ECO:0000256" key="2">
    <source>
        <dbReference type="ARBA" id="ARBA00004651"/>
    </source>
</evidence>
<dbReference type="PRINTS" id="PR01009">
    <property type="entry name" value="FLGMRINGFLIF"/>
</dbReference>
<evidence type="ECO:0000256" key="4">
    <source>
        <dbReference type="ARBA" id="ARBA00022475"/>
    </source>
</evidence>
<evidence type="ECO:0000256" key="3">
    <source>
        <dbReference type="ARBA" id="ARBA00007971"/>
    </source>
</evidence>
<reference evidence="14" key="1">
    <citation type="journal article" date="2021" name="mSystems">
        <title>Bacteria and Archaea Synergistically Convert Glycine Betaine to Biogenic Methane in the Formosa Cold Seep of the South China Sea.</title>
        <authorList>
            <person name="Li L."/>
            <person name="Zhang W."/>
            <person name="Zhang S."/>
            <person name="Song L."/>
            <person name="Sun Q."/>
            <person name="Zhang H."/>
            <person name="Xiang H."/>
            <person name="Dong X."/>
        </authorList>
    </citation>
    <scope>NUCLEOTIDE SEQUENCE</scope>
    <source>
        <strain evidence="14">ZWT</strain>
    </source>
</reference>
<dbReference type="PANTHER" id="PTHR30046:SF0">
    <property type="entry name" value="FLAGELLAR M-RING PROTEIN"/>
    <property type="match status" value="1"/>
</dbReference>
<evidence type="ECO:0000256" key="5">
    <source>
        <dbReference type="ARBA" id="ARBA00022692"/>
    </source>
</evidence>
<feature type="domain" description="Flagellar M-ring N-terminal" evidence="12">
    <location>
        <begin position="45"/>
        <end position="211"/>
    </location>
</feature>
<evidence type="ECO:0000256" key="6">
    <source>
        <dbReference type="ARBA" id="ARBA00022989"/>
    </source>
</evidence>
<keyword evidence="4" id="KW-1003">Cell membrane</keyword>
<dbReference type="RefSeq" id="WP_250861820.1">
    <property type="nucleotide sequence ID" value="NZ_JAGSOJ010000007.1"/>
</dbReference>
<evidence type="ECO:0000313" key="15">
    <source>
        <dbReference type="Proteomes" id="UP001056429"/>
    </source>
</evidence>
<feature type="compositionally biased region" description="Low complexity" evidence="10">
    <location>
        <begin position="310"/>
        <end position="330"/>
    </location>
</feature>
<sequence>MNKLMEAFKKGIARFNGLSKAVKISIGMLTACTIIALVYGVITMTRTEYSVLFANMTDKDSGVVVRKLEEENIIHKVEGDKILVEKSVAAATRMKILSEVKLSDNTSSFDIILNSKSMVSTEFENNVAYQVALQNEIRSSIKSFYEVEDAKVILVIPEQSGFARETKPASASIRIDLKDGVDELSKGQVKTIVALVSKSVENLPPENIVIAVDELLLVTEDGSKKDGDIFSSDEQESLKKSKEKTYEDKIYDMLKETFGTGGVRVAVNLDMNFDATKTESIDYKEGVIVSEKNTINTSTKNENDSSSPVDDNMSNIGDNSGNSNSTSSQDQVKNYNVPQVKEVVVKSPGKVEKITVSILVDKSLGALDSASEKMIRNMAAGAVGFDAARGDTISVASMNFINNNKDIMDQAEKVYLEQQVELARQRLIRNIAIAIGGVILLITILSILKRMKKKEKEAEIAEMEGIMSKDIEISENGEPITKVKEFAPIDFEEETEQEHITNEVKKYAQDKPEQVVEIIKSWLAEDERG</sequence>
<dbReference type="InterPro" id="IPR006182">
    <property type="entry name" value="FliF_N_dom"/>
</dbReference>
<evidence type="ECO:0000256" key="10">
    <source>
        <dbReference type="SAM" id="MobiDB-lite"/>
    </source>
</evidence>
<evidence type="ECO:0000256" key="8">
    <source>
        <dbReference type="ARBA" id="ARBA00023143"/>
    </source>
</evidence>
<dbReference type="InterPro" id="IPR045851">
    <property type="entry name" value="AMP-bd_C_sf"/>
</dbReference>
<protein>
    <recommendedName>
        <fullName evidence="9">Flagellar M-ring protein</fullName>
    </recommendedName>
</protein>
<dbReference type="Pfam" id="PF01514">
    <property type="entry name" value="YscJ_FliF"/>
    <property type="match status" value="1"/>
</dbReference>
<dbReference type="GO" id="GO:0005886">
    <property type="term" value="C:plasma membrane"/>
    <property type="evidence" value="ECO:0007669"/>
    <property type="project" value="UniProtKB-SubCell"/>
</dbReference>
<keyword evidence="5 11" id="KW-0812">Transmembrane</keyword>
<dbReference type="Pfam" id="PF08345">
    <property type="entry name" value="YscJ_FliF_C"/>
    <property type="match status" value="1"/>
</dbReference>
<dbReference type="PIRSF" id="PIRSF004862">
    <property type="entry name" value="FliF"/>
    <property type="match status" value="1"/>
</dbReference>
<evidence type="ECO:0000256" key="1">
    <source>
        <dbReference type="ARBA" id="ARBA00004117"/>
    </source>
</evidence>
<dbReference type="EMBL" id="JAGSOJ010000007">
    <property type="protein sequence ID" value="MCM1992646.1"/>
    <property type="molecule type" value="Genomic_DNA"/>
</dbReference>
<dbReference type="AlphaFoldDB" id="A0A9J6P9V5"/>
<comment type="similarity">
    <text evidence="3 9">Belongs to the FliF family.</text>
</comment>
<keyword evidence="6 11" id="KW-1133">Transmembrane helix</keyword>
<name>A0A9J6P9V5_9CLOT</name>
<organism evidence="14 15">
    <name type="scientific">Oceanirhabdus seepicola</name>
    <dbReference type="NCBI Taxonomy" id="2828781"/>
    <lineage>
        <taxon>Bacteria</taxon>
        <taxon>Bacillati</taxon>
        <taxon>Bacillota</taxon>
        <taxon>Clostridia</taxon>
        <taxon>Eubacteriales</taxon>
        <taxon>Clostridiaceae</taxon>
        <taxon>Oceanirhabdus</taxon>
    </lineage>
</organism>
<evidence type="ECO:0000256" key="7">
    <source>
        <dbReference type="ARBA" id="ARBA00023136"/>
    </source>
</evidence>
<dbReference type="InterPro" id="IPR013556">
    <property type="entry name" value="Flag_M-ring_C"/>
</dbReference>
<dbReference type="InterPro" id="IPR043427">
    <property type="entry name" value="YscJ/FliF"/>
</dbReference>
<keyword evidence="8 9" id="KW-0975">Bacterial flagellum</keyword>
<evidence type="ECO:0000259" key="13">
    <source>
        <dbReference type="Pfam" id="PF08345"/>
    </source>
</evidence>
<keyword evidence="14" id="KW-0969">Cilium</keyword>
<keyword evidence="14" id="KW-0966">Cell projection</keyword>
<evidence type="ECO:0000256" key="11">
    <source>
        <dbReference type="SAM" id="Phobius"/>
    </source>
</evidence>
<gene>
    <name evidence="14" type="primary">fliF</name>
    <name evidence="14" type="ORF">KDK92_23265</name>
</gene>
<evidence type="ECO:0000256" key="9">
    <source>
        <dbReference type="PIRNR" id="PIRNR004862"/>
    </source>
</evidence>
<feature type="domain" description="Flagellar M-ring C-terminal" evidence="13">
    <location>
        <begin position="254"/>
        <end position="400"/>
    </location>
</feature>
<reference evidence="14" key="2">
    <citation type="submission" date="2021-04" db="EMBL/GenBank/DDBJ databases">
        <authorList>
            <person name="Dong X."/>
        </authorList>
    </citation>
    <scope>NUCLEOTIDE SEQUENCE</scope>
    <source>
        <strain evidence="14">ZWT</strain>
    </source>
</reference>
<dbReference type="PANTHER" id="PTHR30046">
    <property type="entry name" value="FLAGELLAR M-RING PROTEIN"/>
    <property type="match status" value="1"/>
</dbReference>
<feature type="region of interest" description="Disordered" evidence="10">
    <location>
        <begin position="294"/>
        <end position="333"/>
    </location>
</feature>
<keyword evidence="15" id="KW-1185">Reference proteome</keyword>
<feature type="transmembrane region" description="Helical" evidence="11">
    <location>
        <begin position="427"/>
        <end position="448"/>
    </location>
</feature>
<feature type="compositionally biased region" description="Polar residues" evidence="10">
    <location>
        <begin position="294"/>
        <end position="309"/>
    </location>
</feature>
<keyword evidence="7 11" id="KW-0472">Membrane</keyword>
<dbReference type="NCBIfam" id="TIGR00206">
    <property type="entry name" value="fliF"/>
    <property type="match status" value="1"/>
</dbReference>
<dbReference type="GO" id="GO:0003774">
    <property type="term" value="F:cytoskeletal motor activity"/>
    <property type="evidence" value="ECO:0007669"/>
    <property type="project" value="InterPro"/>
</dbReference>
<proteinExistence type="inferred from homology"/>